<dbReference type="Gene3D" id="3.30.565.10">
    <property type="entry name" value="Histidine kinase-like ATPase, C-terminal domain"/>
    <property type="match status" value="1"/>
</dbReference>
<reference evidence="1 2" key="1">
    <citation type="submission" date="2014-12" db="EMBL/GenBank/DDBJ databases">
        <title>Draft genome sequences of 29 type strains of Enterococci.</title>
        <authorList>
            <person name="Zhong Z."/>
            <person name="Sun Z."/>
            <person name="Liu W."/>
            <person name="Zhang W."/>
            <person name="Zhang H."/>
        </authorList>
    </citation>
    <scope>NUCLEOTIDE SEQUENCE [LARGE SCALE GENOMIC DNA]</scope>
    <source>
        <strain evidence="1 2">DSM 21207</strain>
    </source>
</reference>
<dbReference type="InterPro" id="IPR036890">
    <property type="entry name" value="HATPase_C_sf"/>
</dbReference>
<dbReference type="SUPFAM" id="SSF55874">
    <property type="entry name" value="ATPase domain of HSP90 chaperone/DNA topoisomerase II/histidine kinase"/>
    <property type="match status" value="1"/>
</dbReference>
<dbReference type="RefSeq" id="WP_071864156.1">
    <property type="nucleotide sequence ID" value="NZ_JBHLVQ010000033.1"/>
</dbReference>
<evidence type="ECO:0000313" key="1">
    <source>
        <dbReference type="EMBL" id="OJG16136.1"/>
    </source>
</evidence>
<accession>A0A1L8R8T3</accession>
<proteinExistence type="predicted"/>
<name>A0A1L8R8T3_9ENTE</name>
<comment type="caution">
    <text evidence="1">The sequence shown here is derived from an EMBL/GenBank/DDBJ whole genome shotgun (WGS) entry which is preliminary data.</text>
</comment>
<organism evidence="1 2">
    <name type="scientific">Enterococcus canintestini</name>
    <dbReference type="NCBI Taxonomy" id="317010"/>
    <lineage>
        <taxon>Bacteria</taxon>
        <taxon>Bacillati</taxon>
        <taxon>Bacillota</taxon>
        <taxon>Bacilli</taxon>
        <taxon>Lactobacillales</taxon>
        <taxon>Enterococcaceae</taxon>
        <taxon>Enterococcus</taxon>
    </lineage>
</organism>
<dbReference type="EMBL" id="JXKG01000003">
    <property type="protein sequence ID" value="OJG16136.1"/>
    <property type="molecule type" value="Genomic_DNA"/>
</dbReference>
<dbReference type="Pfam" id="PF13589">
    <property type="entry name" value="HATPase_c_3"/>
    <property type="match status" value="1"/>
</dbReference>
<evidence type="ECO:0008006" key="3">
    <source>
        <dbReference type="Google" id="ProtNLM"/>
    </source>
</evidence>
<dbReference type="AlphaFoldDB" id="A0A1L8R8T3"/>
<dbReference type="STRING" id="317010.RU96_GL001633"/>
<sequence>METTQSQITVSGNIISELSEKIPNNIIALNELIKNSYDAGSPWVKIILDSEKKNLTIKDSGTGMDTDDVNKLFHISSSEKEYGHEIEINGHKRLIQGSKGLGFLSVFKFGRKVKWKTTKREVLEFSVDFNELIKEYNVSDYPLVINHFQKEDDEAAGTEISVEVDEYNIGNLKEYLSDKVNLTKILNSFISQKNQKYDDIIPDPNFIIKLVIDGNEYATNTQIDLALQHKKNQFLRVKFSTVKNRINYFYKNQLVYSEDFNSQNEEYLLSLDIQTYILESYGKKKINELFYNPISLELTPLLYVNNNLFNNYSIFDTAVMKPIKTSLVLSQMIGYVSVVSSDPRISFNSDRTQFSQNSLTDDITNSIKELNKKIQTTGSKIKNELNGKTVFLKTKQIDEAQIIDGFDAMTLVRPDVLLKDFIKWKINNGKVEYTLFDRNFSVEIIKKQKKERNIEKRIYLGKIDESFRSEVSKLDKNVSRKIFYGTVETDKIDLSKSGQWIIKDEMEDEIVTTTINIIEPDPPQIKVKISDVKLHHEYKYDDLFSVINSFGEEDKGVKLEIICDELDVNNQKSRGLITFDSIREVKLKANLVDKKTGLQHEIEAYFRVIDPSKEIKSTVHRQNFIKMPVSQALNLPIGIKAFVTELNELALNDKFSYTFVSSVRTLVELLVIDILNNRGILKEENLSSNYELVVKDYDYFVQLITDNKDKQTINSLIKSIGSRNERESFLAFLNLSTHGSNRIISKSEVMNKTREIGVLLEYLNALNS</sequence>
<dbReference type="Proteomes" id="UP000182835">
    <property type="component" value="Unassembled WGS sequence"/>
</dbReference>
<gene>
    <name evidence="1" type="ORF">RU96_GL001633</name>
</gene>
<evidence type="ECO:0000313" key="2">
    <source>
        <dbReference type="Proteomes" id="UP000182835"/>
    </source>
</evidence>
<protein>
    <recommendedName>
        <fullName evidence="3">Histidine kinase/HSP90-like ATPase domain-containing protein</fullName>
    </recommendedName>
</protein>